<proteinExistence type="predicted"/>
<keyword evidence="3" id="KW-1185">Reference proteome</keyword>
<accession>A0A9N7NFC8</accession>
<gene>
    <name evidence="2" type="ORF">SHERM_28661</name>
</gene>
<evidence type="ECO:0000313" key="2">
    <source>
        <dbReference type="EMBL" id="CAA0833400.1"/>
    </source>
</evidence>
<protein>
    <submittedName>
        <fullName evidence="2">Uncharacterized protein</fullName>
    </submittedName>
</protein>
<dbReference type="AlphaFoldDB" id="A0A9N7NFC8"/>
<sequence length="218" mass="24277">MRIRRHAKISPAPPLHPYACQLNQSPWDAMEFAPPSAPPQPPPPPPPPPPQAGAGAFAAGNGRSNERFSAGKSLPENDATTLKVEQQIFPAAEQVDPSKITSCSKTDGESYAYGPPASKPMAHRPARPKKSSSFSTNPYEFYYYSGFGPRWAKKRGTSCDADDDNGGTTNKRHEIERQKDYSDYDEPNYDKLEEEEEEKKERKRARKPIKARSLKSLM</sequence>
<feature type="compositionally biased region" description="Basic residues" evidence="1">
    <location>
        <begin position="201"/>
        <end position="218"/>
    </location>
</feature>
<feature type="compositionally biased region" description="Basic residues" evidence="1">
    <location>
        <begin position="121"/>
        <end position="130"/>
    </location>
</feature>
<organism evidence="2 3">
    <name type="scientific">Striga hermonthica</name>
    <name type="common">Purple witchweed</name>
    <name type="synonym">Buchnera hermonthica</name>
    <dbReference type="NCBI Taxonomy" id="68872"/>
    <lineage>
        <taxon>Eukaryota</taxon>
        <taxon>Viridiplantae</taxon>
        <taxon>Streptophyta</taxon>
        <taxon>Embryophyta</taxon>
        <taxon>Tracheophyta</taxon>
        <taxon>Spermatophyta</taxon>
        <taxon>Magnoliopsida</taxon>
        <taxon>eudicotyledons</taxon>
        <taxon>Gunneridae</taxon>
        <taxon>Pentapetalae</taxon>
        <taxon>asterids</taxon>
        <taxon>lamiids</taxon>
        <taxon>Lamiales</taxon>
        <taxon>Orobanchaceae</taxon>
        <taxon>Buchnereae</taxon>
        <taxon>Striga</taxon>
    </lineage>
</organism>
<dbReference type="OrthoDB" id="1752346at2759"/>
<dbReference type="EMBL" id="CACSLK010027840">
    <property type="protein sequence ID" value="CAA0833400.1"/>
    <property type="molecule type" value="Genomic_DNA"/>
</dbReference>
<evidence type="ECO:0000313" key="3">
    <source>
        <dbReference type="Proteomes" id="UP001153555"/>
    </source>
</evidence>
<evidence type="ECO:0000256" key="1">
    <source>
        <dbReference type="SAM" id="MobiDB-lite"/>
    </source>
</evidence>
<dbReference type="PANTHER" id="PTHR34680:SF3">
    <property type="entry name" value="EXPRESSED PROTEIN"/>
    <property type="match status" value="1"/>
</dbReference>
<feature type="compositionally biased region" description="Acidic residues" evidence="1">
    <location>
        <begin position="183"/>
        <end position="198"/>
    </location>
</feature>
<feature type="region of interest" description="Disordered" evidence="1">
    <location>
        <begin position="154"/>
        <end position="218"/>
    </location>
</feature>
<feature type="compositionally biased region" description="Pro residues" evidence="1">
    <location>
        <begin position="35"/>
        <end position="51"/>
    </location>
</feature>
<dbReference type="PANTHER" id="PTHR34680">
    <property type="entry name" value="EXPRESSED PROTEIN"/>
    <property type="match status" value="1"/>
</dbReference>
<dbReference type="Proteomes" id="UP001153555">
    <property type="component" value="Unassembled WGS sequence"/>
</dbReference>
<name>A0A9N7NFC8_STRHE</name>
<feature type="region of interest" description="Disordered" evidence="1">
    <location>
        <begin position="1"/>
        <end position="138"/>
    </location>
</feature>
<comment type="caution">
    <text evidence="2">The sequence shown here is derived from an EMBL/GenBank/DDBJ whole genome shotgun (WGS) entry which is preliminary data.</text>
</comment>
<feature type="compositionally biased region" description="Basic and acidic residues" evidence="1">
    <location>
        <begin position="171"/>
        <end position="182"/>
    </location>
</feature>
<reference evidence="2" key="1">
    <citation type="submission" date="2019-12" db="EMBL/GenBank/DDBJ databases">
        <authorList>
            <person name="Scholes J."/>
        </authorList>
    </citation>
    <scope>NUCLEOTIDE SEQUENCE</scope>
</reference>